<dbReference type="Proteomes" id="UP001158576">
    <property type="component" value="Chromosome 2"/>
</dbReference>
<dbReference type="EMBL" id="OU015567">
    <property type="protein sequence ID" value="CAG5112624.1"/>
    <property type="molecule type" value="Genomic_DNA"/>
</dbReference>
<organism evidence="1 2">
    <name type="scientific">Oikopleura dioica</name>
    <name type="common">Tunicate</name>
    <dbReference type="NCBI Taxonomy" id="34765"/>
    <lineage>
        <taxon>Eukaryota</taxon>
        <taxon>Metazoa</taxon>
        <taxon>Chordata</taxon>
        <taxon>Tunicata</taxon>
        <taxon>Appendicularia</taxon>
        <taxon>Copelata</taxon>
        <taxon>Oikopleuridae</taxon>
        <taxon>Oikopleura</taxon>
    </lineage>
</organism>
<evidence type="ECO:0000313" key="2">
    <source>
        <dbReference type="Proteomes" id="UP001158576"/>
    </source>
</evidence>
<name>A0ABN7T475_OIKDI</name>
<gene>
    <name evidence="1" type="ORF">OKIOD_LOCUS15583</name>
</gene>
<protein>
    <submittedName>
        <fullName evidence="1">Oidioi.mRNA.OKI2018_I69.chr2.g6818.t1.cds</fullName>
    </submittedName>
</protein>
<proteinExistence type="predicted"/>
<accession>A0ABN7T475</accession>
<evidence type="ECO:0000313" key="1">
    <source>
        <dbReference type="EMBL" id="CAG5112624.1"/>
    </source>
</evidence>
<sequence length="107" mass="12530">MNFEEELEKLDSARLRGSQEKGEIIEATKSDRESGIALWFQYGDESKRYKMTYKRANTATTTVFSCRKSKYKAQAKIKVLNPNLITSKKYEYERENKLGKKMLETCK</sequence>
<reference evidence="1 2" key="1">
    <citation type="submission" date="2021-04" db="EMBL/GenBank/DDBJ databases">
        <authorList>
            <person name="Bliznina A."/>
        </authorList>
    </citation>
    <scope>NUCLEOTIDE SEQUENCE [LARGE SCALE GENOMIC DNA]</scope>
</reference>
<keyword evidence="2" id="KW-1185">Reference proteome</keyword>